<sequence length="67" mass="7631">MEEPTEEKIDEIVASIVNDRLQDNQLDESPLTIQELKIVHQTICKSLKGIFHSRIKYPTEGGKTHAN</sequence>
<protein>
    <submittedName>
        <fullName evidence="1">Uncharacterized protein</fullName>
    </submittedName>
</protein>
<accession>A0ABU5CGV4</accession>
<dbReference type="PANTHER" id="PTHR36442:SF1">
    <property type="entry name" value="CYCLIC-DI-AMP PHOSPHODIESTERASE PGPH"/>
    <property type="match status" value="1"/>
</dbReference>
<gene>
    <name evidence="1" type="ORF">P5G51_009130</name>
</gene>
<reference evidence="1 2" key="1">
    <citation type="submission" date="2023-10" db="EMBL/GenBank/DDBJ databases">
        <title>179-bfca-hs.</title>
        <authorList>
            <person name="Miliotis G."/>
            <person name="Sengupta P."/>
            <person name="Hameed A."/>
            <person name="Chuvochina M."/>
            <person name="Mcdonagh F."/>
            <person name="Simpson A.C."/>
            <person name="Singh N.K."/>
            <person name="Rekha P.D."/>
            <person name="Raman K."/>
            <person name="Hugenholtz P."/>
            <person name="Venkateswaran K."/>
        </authorList>
    </citation>
    <scope>NUCLEOTIDE SEQUENCE [LARGE SCALE GENOMIC DNA]</scope>
    <source>
        <strain evidence="1 2">179-BFC-A-HS</strain>
    </source>
</reference>
<dbReference type="InterPro" id="IPR052722">
    <property type="entry name" value="PgpH_phosphodiesterase"/>
</dbReference>
<keyword evidence="2" id="KW-1185">Reference proteome</keyword>
<dbReference type="EMBL" id="JAROCA020000001">
    <property type="protein sequence ID" value="MDY0405540.1"/>
    <property type="molecule type" value="Genomic_DNA"/>
</dbReference>
<dbReference type="RefSeq" id="WP_320384526.1">
    <property type="nucleotide sequence ID" value="NZ_JAROCA020000001.1"/>
</dbReference>
<name>A0ABU5CGV4_9BACI</name>
<evidence type="ECO:0000313" key="1">
    <source>
        <dbReference type="EMBL" id="MDY0405540.1"/>
    </source>
</evidence>
<dbReference type="Proteomes" id="UP001228376">
    <property type="component" value="Unassembled WGS sequence"/>
</dbReference>
<evidence type="ECO:0000313" key="2">
    <source>
        <dbReference type="Proteomes" id="UP001228376"/>
    </source>
</evidence>
<organism evidence="1 2">
    <name type="scientific">Tigheibacillus jepli</name>
    <dbReference type="NCBI Taxonomy" id="3035914"/>
    <lineage>
        <taxon>Bacteria</taxon>
        <taxon>Bacillati</taxon>
        <taxon>Bacillota</taxon>
        <taxon>Bacilli</taxon>
        <taxon>Bacillales</taxon>
        <taxon>Bacillaceae</taxon>
        <taxon>Tigheibacillus</taxon>
    </lineage>
</organism>
<comment type="caution">
    <text evidence="1">The sequence shown here is derived from an EMBL/GenBank/DDBJ whole genome shotgun (WGS) entry which is preliminary data.</text>
</comment>
<dbReference type="PANTHER" id="PTHR36442">
    <property type="entry name" value="CYCLIC-DI-AMP PHOSPHODIESTERASE PGPH"/>
    <property type="match status" value="1"/>
</dbReference>
<proteinExistence type="predicted"/>